<dbReference type="Proteomes" id="UP001595755">
    <property type="component" value="Unassembled WGS sequence"/>
</dbReference>
<evidence type="ECO:0000313" key="2">
    <source>
        <dbReference type="Proteomes" id="UP001595755"/>
    </source>
</evidence>
<dbReference type="Gene3D" id="3.40.50.12780">
    <property type="entry name" value="N-terminal domain of ligase-like"/>
    <property type="match status" value="1"/>
</dbReference>
<name>A0ABV8SKS0_9BACL</name>
<sequence length="414" mass="46718">MRTSPLHDKIDRAVAFFPWYGQLLKESGIDRSAIRSIEQLPLVTSELLERFYYGRDRPYSEPSGELENTAGRVSCYRTSGTSANRRKTIYYSPEDERKYIRIKADLFRRLLADSNIRTALSDMGTGHAASTAMEVFSRLGVKADSIPFELPIARHLERLKTLRPQALYTMPSILDRLLASPDEDAASCGIRRVILVGEIAAPSWQRSVAERLGLTDRDIVDTYGSIEIGTIAYYSHEHGRYLFVEGIKPEGIPAHALGGDPEPLQDGEAVLVLTSYARELFPALRYVTYDIVRDLRPIRVDGVWRQSFQAIVRRIGPELKHGEKISVYDIEDVVYRHLPEAHASIRVRGRKLAVLVDGGQGSSELFERIESELMDRIPEIGTMIRGGLLDAIQVLPADIPLEDKSMKQKKVFYD</sequence>
<proteinExistence type="predicted"/>
<comment type="caution">
    <text evidence="1">The sequence shown here is derived from an EMBL/GenBank/DDBJ whole genome shotgun (WGS) entry which is preliminary data.</text>
</comment>
<dbReference type="PANTHER" id="PTHR43845">
    <property type="entry name" value="BLR5969 PROTEIN"/>
    <property type="match status" value="1"/>
</dbReference>
<dbReference type="InterPro" id="IPR042099">
    <property type="entry name" value="ANL_N_sf"/>
</dbReference>
<evidence type="ECO:0000313" key="1">
    <source>
        <dbReference type="EMBL" id="MFC4307059.1"/>
    </source>
</evidence>
<dbReference type="EMBL" id="JBHSED010000071">
    <property type="protein sequence ID" value="MFC4307059.1"/>
    <property type="molecule type" value="Genomic_DNA"/>
</dbReference>
<dbReference type="SUPFAM" id="SSF56801">
    <property type="entry name" value="Acetyl-CoA synthetase-like"/>
    <property type="match status" value="1"/>
</dbReference>
<reference evidence="2" key="1">
    <citation type="journal article" date="2019" name="Int. J. Syst. Evol. Microbiol.">
        <title>The Global Catalogue of Microorganisms (GCM) 10K type strain sequencing project: providing services to taxonomists for standard genome sequencing and annotation.</title>
        <authorList>
            <consortium name="The Broad Institute Genomics Platform"/>
            <consortium name="The Broad Institute Genome Sequencing Center for Infectious Disease"/>
            <person name="Wu L."/>
            <person name="Ma J."/>
        </authorList>
    </citation>
    <scope>NUCLEOTIDE SEQUENCE [LARGE SCALE GENOMIC DNA]</scope>
    <source>
        <strain evidence="2">CGMCC 4.1641</strain>
    </source>
</reference>
<accession>A0ABV8SKS0</accession>
<dbReference type="PANTHER" id="PTHR43845:SF1">
    <property type="entry name" value="BLR5969 PROTEIN"/>
    <property type="match status" value="1"/>
</dbReference>
<dbReference type="RefSeq" id="WP_204604493.1">
    <property type="nucleotide sequence ID" value="NZ_JBHSED010000071.1"/>
</dbReference>
<organism evidence="1 2">
    <name type="scientific">Cohnella boryungensis</name>
    <dbReference type="NCBI Taxonomy" id="768479"/>
    <lineage>
        <taxon>Bacteria</taxon>
        <taxon>Bacillati</taxon>
        <taxon>Bacillota</taxon>
        <taxon>Bacilli</taxon>
        <taxon>Bacillales</taxon>
        <taxon>Paenibacillaceae</taxon>
        <taxon>Cohnella</taxon>
    </lineage>
</organism>
<protein>
    <submittedName>
        <fullName evidence="1">CoF synthetase</fullName>
    </submittedName>
</protein>
<gene>
    <name evidence="1" type="ORF">ACFO1S_26910</name>
</gene>
<keyword evidence="2" id="KW-1185">Reference proteome</keyword>